<accession>A0A397U5E3</accession>
<sequence>MDPTIDEIRDTDEIKEYDTEQLVAYLKSVKTLDLDEEDLSILRQEKYTGRSFLKITREELLNVGLRHGPSRLLAEFAETCSEKPERRKFSSIRSLKDVLKDYNIDSDNISEISRFEPQIHDFRDDNEYFQNCISNILIRIKSYGYLYVNSNEKIQREYVSTILHAALRIAEAGSDKKFKMDVEYEVNGKKYYGLTDYAITESKFGNLICTCITEDSKIDRSIQEGIAQNIRQLESSHDVNKKKRKRGEYGEFDYLYGIITSARDWYFLLHNPGEISLSKAAPFTIEYREQTCDKELDEYKNLCKNTKKVLSIIAGLLLDKVADSESEAKKKKRNLHMKTLRAIKIRMLFEKNGVGKLENVINNVTSAEPLLEAITNRGGQSISALLEKEIVIGNE</sequence>
<comment type="caution">
    <text evidence="1">The sequence shown here is derived from an EMBL/GenBank/DDBJ whole genome shotgun (WGS) entry which is preliminary data.</text>
</comment>
<evidence type="ECO:0008006" key="3">
    <source>
        <dbReference type="Google" id="ProtNLM"/>
    </source>
</evidence>
<dbReference type="Gene3D" id="1.10.150.50">
    <property type="entry name" value="Transcription Factor, Ets-1"/>
    <property type="match status" value="1"/>
</dbReference>
<gene>
    <name evidence="1" type="ORF">C2G38_2254422</name>
</gene>
<dbReference type="InterPro" id="IPR013761">
    <property type="entry name" value="SAM/pointed_sf"/>
</dbReference>
<evidence type="ECO:0000313" key="2">
    <source>
        <dbReference type="Proteomes" id="UP000266673"/>
    </source>
</evidence>
<keyword evidence="2" id="KW-1185">Reference proteome</keyword>
<dbReference type="Proteomes" id="UP000266673">
    <property type="component" value="Unassembled WGS sequence"/>
</dbReference>
<evidence type="ECO:0000313" key="1">
    <source>
        <dbReference type="EMBL" id="RIB04338.1"/>
    </source>
</evidence>
<name>A0A397U5E3_9GLOM</name>
<dbReference type="EMBL" id="QKWP01002199">
    <property type="protein sequence ID" value="RIB04338.1"/>
    <property type="molecule type" value="Genomic_DNA"/>
</dbReference>
<dbReference type="AlphaFoldDB" id="A0A397U5E3"/>
<reference evidence="1 2" key="1">
    <citation type="submission" date="2018-06" db="EMBL/GenBank/DDBJ databases">
        <title>Comparative genomics reveals the genomic features of Rhizophagus irregularis, R. cerebriforme, R. diaphanum and Gigaspora rosea, and their symbiotic lifestyle signature.</title>
        <authorList>
            <person name="Morin E."/>
            <person name="San Clemente H."/>
            <person name="Chen E.C.H."/>
            <person name="De La Providencia I."/>
            <person name="Hainaut M."/>
            <person name="Kuo A."/>
            <person name="Kohler A."/>
            <person name="Murat C."/>
            <person name="Tang N."/>
            <person name="Roy S."/>
            <person name="Loubradou J."/>
            <person name="Henrissat B."/>
            <person name="Grigoriev I.V."/>
            <person name="Corradi N."/>
            <person name="Roux C."/>
            <person name="Martin F.M."/>
        </authorList>
    </citation>
    <scope>NUCLEOTIDE SEQUENCE [LARGE SCALE GENOMIC DNA]</scope>
    <source>
        <strain evidence="1 2">DAOM 194757</strain>
    </source>
</reference>
<organism evidence="1 2">
    <name type="scientific">Gigaspora rosea</name>
    <dbReference type="NCBI Taxonomy" id="44941"/>
    <lineage>
        <taxon>Eukaryota</taxon>
        <taxon>Fungi</taxon>
        <taxon>Fungi incertae sedis</taxon>
        <taxon>Mucoromycota</taxon>
        <taxon>Glomeromycotina</taxon>
        <taxon>Glomeromycetes</taxon>
        <taxon>Diversisporales</taxon>
        <taxon>Gigasporaceae</taxon>
        <taxon>Gigaspora</taxon>
    </lineage>
</organism>
<proteinExistence type="predicted"/>
<dbReference type="OrthoDB" id="2370786at2759"/>
<protein>
    <recommendedName>
        <fullName evidence="3">SAM domain-containing protein</fullName>
    </recommendedName>
</protein>